<evidence type="ECO:0000313" key="3">
    <source>
        <dbReference type="Proteomes" id="UP000095614"/>
    </source>
</evidence>
<dbReference type="InterPro" id="IPR015943">
    <property type="entry name" value="WD40/YVTN_repeat-like_dom_sf"/>
</dbReference>
<dbReference type="InterPro" id="IPR011047">
    <property type="entry name" value="Quinoprotein_ADH-like_sf"/>
</dbReference>
<dbReference type="InterPro" id="IPR016032">
    <property type="entry name" value="Sig_transdc_resp-reg_C-effctor"/>
</dbReference>
<keyword evidence="1" id="KW-0812">Transmembrane</keyword>
<dbReference type="InterPro" id="IPR013783">
    <property type="entry name" value="Ig-like_fold"/>
</dbReference>
<feature type="transmembrane region" description="Helical" evidence="1">
    <location>
        <begin position="37"/>
        <end position="55"/>
    </location>
</feature>
<dbReference type="AlphaFoldDB" id="A0A174FS76"/>
<dbReference type="SUPFAM" id="SSF63829">
    <property type="entry name" value="Calcium-dependent phosphotriesterase"/>
    <property type="match status" value="1"/>
</dbReference>
<accession>A0A174FS76</accession>
<dbReference type="Gene3D" id="2.60.40.10">
    <property type="entry name" value="Immunoglobulins"/>
    <property type="match status" value="1"/>
</dbReference>
<keyword evidence="1" id="KW-1133">Transmembrane helix</keyword>
<proteinExistence type="predicted"/>
<dbReference type="GO" id="GO:0006355">
    <property type="term" value="P:regulation of DNA-templated transcription"/>
    <property type="evidence" value="ECO:0007669"/>
    <property type="project" value="InterPro"/>
</dbReference>
<evidence type="ECO:0000256" key="1">
    <source>
        <dbReference type="SAM" id="Phobius"/>
    </source>
</evidence>
<feature type="transmembrane region" description="Helical" evidence="1">
    <location>
        <begin position="6"/>
        <end position="25"/>
    </location>
</feature>
<dbReference type="SUPFAM" id="SSF50998">
    <property type="entry name" value="Quinoprotein alcohol dehydrogenase-like"/>
    <property type="match status" value="1"/>
</dbReference>
<dbReference type="Proteomes" id="UP000095614">
    <property type="component" value="Unassembled WGS sequence"/>
</dbReference>
<name>A0A174FS76_BACUN</name>
<dbReference type="SUPFAM" id="SSF46894">
    <property type="entry name" value="C-terminal effector domain of the bipartite response regulators"/>
    <property type="match status" value="1"/>
</dbReference>
<dbReference type="Gene3D" id="2.130.10.10">
    <property type="entry name" value="YVTN repeat-like/Quinoprotein amine dehydrogenase"/>
    <property type="match status" value="2"/>
</dbReference>
<reference evidence="2 3" key="1">
    <citation type="submission" date="2015-09" db="EMBL/GenBank/DDBJ databases">
        <authorList>
            <consortium name="Pathogen Informatics"/>
        </authorList>
    </citation>
    <scope>NUCLEOTIDE SEQUENCE [LARGE SCALE GENOMIC DNA]</scope>
    <source>
        <strain evidence="2 3">2789STDY5834847</strain>
    </source>
</reference>
<protein>
    <submittedName>
        <fullName evidence="2">Two component regulator three Y domain-containing protein</fullName>
    </submittedName>
</protein>
<keyword evidence="1" id="KW-0472">Membrane</keyword>
<organism evidence="2 3">
    <name type="scientific">Bacteroides uniformis</name>
    <dbReference type="NCBI Taxonomy" id="820"/>
    <lineage>
        <taxon>Bacteria</taxon>
        <taxon>Pseudomonadati</taxon>
        <taxon>Bacteroidota</taxon>
        <taxon>Bacteroidia</taxon>
        <taxon>Bacteroidales</taxon>
        <taxon>Bacteroidaceae</taxon>
        <taxon>Bacteroides</taxon>
    </lineage>
</organism>
<gene>
    <name evidence="2" type="ORF">ERS852462_00713</name>
</gene>
<sequence length="994" mass="114448">MVHLAILLYALIFIYINVFTAKRYYLCVCKEQILTAMNRVFILTCIFLLLFSISLRADWQRPIMNYTRHTYKAGNQNWNIRQHDNGWIYIANNKGLLEFDGVAWNTYPIRNAKTRALEIGSDNRIYIGGMGQFGYFCPSPLGGLDYTCLSDSLPSTVSVGIIWNILSDKNRICFQSDRRFFCLENGKISQIDVFSDIYSSLVVRNKFYMTSSKGLMILNGTEFIPVDNTSDIGSTVKTGGLLSYQDKLIVVSRDKGLFVYDGSVLRKYATAADDFCSRNQLFCAALKDSLLALGSVQNGICLLNLKTDEAEVISTGNGLQNKTVLSMMFDEAGHLWLGLDNGIDCIHLNARVASLYGGRSVIGSGYASCHYQGRFYLGTNQGLYCTTFPRRLNKEYPVDFVPGTGGQIWSLREYDDKMFCCSDNGIFIADDKRIEHLDGLKGVWDIVKLAGHEDVLLAGTYSGLYLLVKKGTHWRVECRIQGFPRSCKDMLPEKLTANTLWIANKENGVSRVTLSEDLRQVRKFKDYNNKTFPLGYDACLSEVDGDVVVTSHHGLWSYDQTRDCLERFTRLENLLDGKVYTYLKADSLKNIWYVADGRLKVLRYDAAEKKYYRVEHETFLRESLIENFEDVYFCNQGQIVVGTEEGFSLIRLDSQSPYRSPFTLQIRKVYMTGQRDSLVYGRSYSYDDSPVIIPYTHNSLRIEYSANNYSKMQTALYSYRLSNGSEEGEWSEYSENNKKEFTGLHEGKYIFSVKLFTDKDTVPIVTSFAFEVLPPWYRTWWSYLAYSMAIVLLLYYMYYRIAASRKHLLMQKELELYRQKQQFKEESDLKDRKIDLLKEENLRSELHHKSEELIRTTLNIVRKNEMLLGIKKEVLGISHSINEANLVSLRRKTLRLLGQIETNIEHDDDLQAFQSTFDSVHHDFFRKLEEAYPGLNNKDKLLCAYIKMNLLSKEIAPLMNISLRGVEISRYRLRKKLGLGEGENLPEFLQKFSK</sequence>
<feature type="transmembrane region" description="Helical" evidence="1">
    <location>
        <begin position="780"/>
        <end position="799"/>
    </location>
</feature>
<evidence type="ECO:0000313" key="2">
    <source>
        <dbReference type="EMBL" id="CUO53073.1"/>
    </source>
</evidence>
<dbReference type="GO" id="GO:0003677">
    <property type="term" value="F:DNA binding"/>
    <property type="evidence" value="ECO:0007669"/>
    <property type="project" value="InterPro"/>
</dbReference>
<dbReference type="EMBL" id="CZAF01000002">
    <property type="protein sequence ID" value="CUO53073.1"/>
    <property type="molecule type" value="Genomic_DNA"/>
</dbReference>